<accession>A0A317MY80</accession>
<comment type="cofactor">
    <cofactor evidence="8">
        <name>Mg(2+)</name>
        <dbReference type="ChEBI" id="CHEBI:18420"/>
    </cofactor>
</comment>
<dbReference type="AlphaFoldDB" id="A0A317MY80"/>
<keyword evidence="5 8" id="KW-0660">Purine salvage</keyword>
<keyword evidence="3 8" id="KW-0808">Transferase</keyword>
<dbReference type="InterPro" id="IPR023747">
    <property type="entry name" value="Xanthine_Guanine_PRibTrfase"/>
</dbReference>
<dbReference type="GO" id="GO:0005886">
    <property type="term" value="C:plasma membrane"/>
    <property type="evidence" value="ECO:0007669"/>
    <property type="project" value="UniProtKB-SubCell"/>
</dbReference>
<evidence type="ECO:0000313" key="10">
    <source>
        <dbReference type="EMBL" id="PWV63508.1"/>
    </source>
</evidence>
<proteinExistence type="inferred from homology"/>
<evidence type="ECO:0000256" key="3">
    <source>
        <dbReference type="ARBA" id="ARBA00022679"/>
    </source>
</evidence>
<dbReference type="EC" id="2.4.2.22" evidence="8"/>
<keyword evidence="11" id="KW-1185">Reference proteome</keyword>
<comment type="subunit">
    <text evidence="8">Homotetramer.</text>
</comment>
<feature type="binding site" evidence="8">
    <location>
        <begin position="143"/>
        <end position="144"/>
    </location>
    <ligand>
        <name>GMP</name>
        <dbReference type="ChEBI" id="CHEBI:58115"/>
    </ligand>
</feature>
<comment type="catalytic activity">
    <reaction evidence="8">
        <text>GMP + diphosphate = guanine + 5-phospho-alpha-D-ribose 1-diphosphate</text>
        <dbReference type="Rhea" id="RHEA:25424"/>
        <dbReference type="ChEBI" id="CHEBI:16235"/>
        <dbReference type="ChEBI" id="CHEBI:33019"/>
        <dbReference type="ChEBI" id="CHEBI:58017"/>
        <dbReference type="ChEBI" id="CHEBI:58115"/>
    </reaction>
</comment>
<keyword evidence="2 8" id="KW-0328">Glycosyltransferase</keyword>
<dbReference type="PANTHER" id="PTHR39563">
    <property type="entry name" value="XANTHINE PHOSPHORIBOSYLTRANSFERASE"/>
    <property type="match status" value="1"/>
</dbReference>
<evidence type="ECO:0000256" key="8">
    <source>
        <dbReference type="HAMAP-Rule" id="MF_01903"/>
    </source>
</evidence>
<dbReference type="GO" id="GO:0004422">
    <property type="term" value="F:hypoxanthine phosphoribosyltransferase activity"/>
    <property type="evidence" value="ECO:0007669"/>
    <property type="project" value="RHEA"/>
</dbReference>
<dbReference type="InterPro" id="IPR000836">
    <property type="entry name" value="PRTase_dom"/>
</dbReference>
<comment type="pathway">
    <text evidence="8">Purine metabolism; GMP biosynthesis via salvage pathway; GMP from guanine: step 1/1.</text>
</comment>
<dbReference type="InterPro" id="IPR029057">
    <property type="entry name" value="PRTase-like"/>
</dbReference>
<dbReference type="GO" id="GO:0006166">
    <property type="term" value="P:purine ribonucleoside salvage"/>
    <property type="evidence" value="ECO:0007669"/>
    <property type="project" value="UniProtKB-KW"/>
</dbReference>
<organism evidence="10 11">
    <name type="scientific">Plasticicumulans acidivorans</name>
    <dbReference type="NCBI Taxonomy" id="886464"/>
    <lineage>
        <taxon>Bacteria</taxon>
        <taxon>Pseudomonadati</taxon>
        <taxon>Pseudomonadota</taxon>
        <taxon>Gammaproteobacteria</taxon>
        <taxon>Candidatus Competibacteraceae</taxon>
        <taxon>Plasticicumulans</taxon>
    </lineage>
</organism>
<feature type="binding site" evidence="8">
    <location>
        <position position="101"/>
    </location>
    <ligand>
        <name>guanine</name>
        <dbReference type="ChEBI" id="CHEBI:16235"/>
    </ligand>
</feature>
<dbReference type="GO" id="GO:0032265">
    <property type="term" value="P:XMP salvage"/>
    <property type="evidence" value="ECO:0007669"/>
    <property type="project" value="UniProtKB-UniRule"/>
</dbReference>
<evidence type="ECO:0000256" key="1">
    <source>
        <dbReference type="ARBA" id="ARBA00022475"/>
    </source>
</evidence>
<dbReference type="CDD" id="cd06223">
    <property type="entry name" value="PRTases_typeI"/>
    <property type="match status" value="1"/>
</dbReference>
<comment type="caution">
    <text evidence="10">The sequence shown here is derived from an EMBL/GenBank/DDBJ whole genome shotgun (WGS) entry which is preliminary data.</text>
</comment>
<dbReference type="GO" id="GO:0052657">
    <property type="term" value="F:guanine phosphoribosyltransferase activity"/>
    <property type="evidence" value="ECO:0007669"/>
    <property type="project" value="RHEA"/>
</dbReference>
<dbReference type="OrthoDB" id="9789690at2"/>
<evidence type="ECO:0000259" key="9">
    <source>
        <dbReference type="Pfam" id="PF00156"/>
    </source>
</evidence>
<evidence type="ECO:0000256" key="2">
    <source>
        <dbReference type="ARBA" id="ARBA00022676"/>
    </source>
</evidence>
<comment type="pathway">
    <text evidence="8">Purine metabolism; XMP biosynthesis via salvage pathway; XMP from xanthine: step 1/1.</text>
</comment>
<comment type="subcellular location">
    <subcellularLocation>
        <location evidence="8">Cell membrane</location>
        <topology evidence="8">Peripheral membrane protein</topology>
    </subcellularLocation>
</comment>
<comment type="function">
    <text evidence="8">Purine salvage pathway enzyme that catalyzes the transfer of the ribosyl-5-phosphate group from 5-phospho-alpha-D-ribose 1-diphosphate (PRPP) to the N9 position of the 6-oxopurines guanine and xanthine to form the corresponding ribonucleotides GMP (guanosine 5'-monophosphate) and XMP (xanthosine 5'-monophosphate), with the release of PPi. To a lesser extent, also acts on hypoxanthine.</text>
</comment>
<protein>
    <recommendedName>
        <fullName evidence="8">Xanthine-guanine phosphoribosyltransferase</fullName>
        <shortName evidence="8">XGPRT</shortName>
        <ecNumber evidence="8">2.4.2.22</ecNumber>
    </recommendedName>
    <alternativeName>
        <fullName evidence="8">Xanthine phosphoribosyltransferase</fullName>
    </alternativeName>
</protein>
<comment type="catalytic activity">
    <reaction evidence="8">
        <text>IMP + diphosphate = hypoxanthine + 5-phospho-alpha-D-ribose 1-diphosphate</text>
        <dbReference type="Rhea" id="RHEA:17973"/>
        <dbReference type="ChEBI" id="CHEBI:17368"/>
        <dbReference type="ChEBI" id="CHEBI:33019"/>
        <dbReference type="ChEBI" id="CHEBI:58017"/>
        <dbReference type="ChEBI" id="CHEBI:58053"/>
    </reaction>
</comment>
<comment type="catalytic activity">
    <reaction evidence="8">
        <text>XMP + diphosphate = xanthine + 5-phospho-alpha-D-ribose 1-diphosphate</text>
        <dbReference type="Rhea" id="RHEA:10800"/>
        <dbReference type="ChEBI" id="CHEBI:17712"/>
        <dbReference type="ChEBI" id="CHEBI:33019"/>
        <dbReference type="ChEBI" id="CHEBI:57464"/>
        <dbReference type="ChEBI" id="CHEBI:58017"/>
        <dbReference type="EC" id="2.4.2.22"/>
    </reaction>
</comment>
<sequence>MAEPRKMIFPVSWEELHRNAKQLAWRLLDKRPFAGIVAITRGGLIPAGIIARELDIRLIETFCVSSYSHAQADATQGALQVLKDFSTDNGRGWLVIDELVDSGRTMALLRQRAPEAYFATVYAKPLGKRVVDTFITEVTQDTWIQFPWDTEAQYAKPLVERG</sequence>
<keyword evidence="4 8" id="KW-0479">Metal-binding</keyword>
<keyword evidence="1 8" id="KW-1003">Cell membrane</keyword>
<gene>
    <name evidence="8" type="primary">gpt</name>
    <name evidence="10" type="ORF">C7443_103439</name>
</gene>
<feature type="domain" description="Phosphoribosyltransferase" evidence="9">
    <location>
        <begin position="12"/>
        <end position="154"/>
    </location>
</feature>
<dbReference type="EMBL" id="QGTJ01000003">
    <property type="protein sequence ID" value="PWV63508.1"/>
    <property type="molecule type" value="Genomic_DNA"/>
</dbReference>
<comment type="caution">
    <text evidence="8">Lacks conserved residue(s) required for the propagation of feature annotation.</text>
</comment>
<keyword evidence="7 8" id="KW-0472">Membrane</keyword>
<dbReference type="RefSeq" id="WP_110017982.1">
    <property type="nucleotide sequence ID" value="NZ_QGTJ01000003.1"/>
</dbReference>
<dbReference type="UniPathway" id="UPA00602">
    <property type="reaction ID" value="UER00658"/>
</dbReference>
<dbReference type="Proteomes" id="UP000246569">
    <property type="component" value="Unassembled WGS sequence"/>
</dbReference>
<dbReference type="GO" id="GO:0032263">
    <property type="term" value="P:GMP salvage"/>
    <property type="evidence" value="ECO:0007669"/>
    <property type="project" value="UniProtKB-UniRule"/>
</dbReference>
<evidence type="ECO:0000313" key="11">
    <source>
        <dbReference type="Proteomes" id="UP000246569"/>
    </source>
</evidence>
<feature type="binding site" evidence="8">
    <location>
        <position position="144"/>
    </location>
    <ligand>
        <name>guanine</name>
        <dbReference type="ChEBI" id="CHEBI:16235"/>
    </ligand>
</feature>
<evidence type="ECO:0000256" key="4">
    <source>
        <dbReference type="ARBA" id="ARBA00022723"/>
    </source>
</evidence>
<dbReference type="GO" id="GO:0000310">
    <property type="term" value="F:xanthine phosphoribosyltransferase activity"/>
    <property type="evidence" value="ECO:0007669"/>
    <property type="project" value="UniProtKB-UniRule"/>
</dbReference>
<feature type="binding site" evidence="8">
    <location>
        <begin position="97"/>
        <end position="105"/>
    </location>
    <ligand>
        <name>5-phospho-alpha-D-ribose 1-diphosphate</name>
        <dbReference type="ChEBI" id="CHEBI:58017"/>
    </ligand>
</feature>
<dbReference type="GO" id="GO:0000287">
    <property type="term" value="F:magnesium ion binding"/>
    <property type="evidence" value="ECO:0007669"/>
    <property type="project" value="UniProtKB-UniRule"/>
</dbReference>
<dbReference type="Gene3D" id="3.40.50.2020">
    <property type="match status" value="1"/>
</dbReference>
<dbReference type="HAMAP" id="MF_01903">
    <property type="entry name" value="XGPRT"/>
    <property type="match status" value="1"/>
</dbReference>
<dbReference type="PANTHER" id="PTHR39563:SF1">
    <property type="entry name" value="XANTHINE-GUANINE PHOSPHORIBOSYLTRANSFERASE"/>
    <property type="match status" value="1"/>
</dbReference>
<dbReference type="UniPathway" id="UPA00909">
    <property type="reaction ID" value="UER00887"/>
</dbReference>
<name>A0A317MY80_9GAMM</name>
<reference evidence="10 11" key="1">
    <citation type="submission" date="2018-05" db="EMBL/GenBank/DDBJ databases">
        <title>Genomic Encyclopedia of Type Strains, Phase IV (KMG-IV): sequencing the most valuable type-strain genomes for metagenomic binning, comparative biology and taxonomic classification.</title>
        <authorList>
            <person name="Goeker M."/>
        </authorList>
    </citation>
    <scope>NUCLEOTIDE SEQUENCE [LARGE SCALE GENOMIC DNA]</scope>
    <source>
        <strain evidence="10 11">DSM 23606</strain>
    </source>
</reference>
<evidence type="ECO:0000256" key="5">
    <source>
        <dbReference type="ARBA" id="ARBA00022726"/>
    </source>
</evidence>
<feature type="binding site" evidence="8">
    <location>
        <begin position="101"/>
        <end position="105"/>
    </location>
    <ligand>
        <name>GMP</name>
        <dbReference type="ChEBI" id="CHEBI:58115"/>
    </ligand>
</feature>
<dbReference type="Pfam" id="PF00156">
    <property type="entry name" value="Pribosyltran"/>
    <property type="match status" value="1"/>
</dbReference>
<dbReference type="NCBIfam" id="NF006613">
    <property type="entry name" value="PRK09177.1"/>
    <property type="match status" value="1"/>
</dbReference>
<evidence type="ECO:0000256" key="7">
    <source>
        <dbReference type="ARBA" id="ARBA00023136"/>
    </source>
</evidence>
<feature type="binding site" evidence="8">
    <location>
        <begin position="41"/>
        <end position="42"/>
    </location>
    <ligand>
        <name>5-phospho-alpha-D-ribose 1-diphosphate</name>
        <dbReference type="ChEBI" id="CHEBI:58017"/>
    </ligand>
</feature>
<feature type="binding site" evidence="8">
    <location>
        <position position="144"/>
    </location>
    <ligand>
        <name>xanthine</name>
        <dbReference type="ChEBI" id="CHEBI:17712"/>
    </ligand>
</feature>
<feature type="binding site" evidence="8">
    <location>
        <position position="101"/>
    </location>
    <ligand>
        <name>xanthine</name>
        <dbReference type="ChEBI" id="CHEBI:17712"/>
    </ligand>
</feature>
<dbReference type="SUPFAM" id="SSF53271">
    <property type="entry name" value="PRTase-like"/>
    <property type="match status" value="1"/>
</dbReference>
<keyword evidence="6 8" id="KW-0460">Magnesium</keyword>
<evidence type="ECO:0000256" key="6">
    <source>
        <dbReference type="ARBA" id="ARBA00022842"/>
    </source>
</evidence>
<comment type="similarity">
    <text evidence="8">Belongs to the purine/pyrimidine phosphoribosyltransferase family. XGPT subfamily.</text>
</comment>